<dbReference type="Proteomes" id="UP001153954">
    <property type="component" value="Unassembled WGS sequence"/>
</dbReference>
<feature type="compositionally biased region" description="Low complexity" evidence="1">
    <location>
        <begin position="52"/>
        <end position="62"/>
    </location>
</feature>
<evidence type="ECO:0000313" key="2">
    <source>
        <dbReference type="EMBL" id="CAH2107538.1"/>
    </source>
</evidence>
<evidence type="ECO:0000313" key="3">
    <source>
        <dbReference type="Proteomes" id="UP001153954"/>
    </source>
</evidence>
<name>A0AAU9VB88_EUPED</name>
<dbReference type="EMBL" id="CAKOGL010000030">
    <property type="protein sequence ID" value="CAH2107538.1"/>
    <property type="molecule type" value="Genomic_DNA"/>
</dbReference>
<sequence length="113" mass="12460">MVLKVFTDNIREEARVEFVAADVDVLRLEGQEFGTEKLAVTGEVVVMEAGAGAAETAAGSRRTASRRTRTQAAAGTACRRPPRGLFNVSHDRIHRRPSGFRRLQAPPTPRYRI</sequence>
<keyword evidence="3" id="KW-1185">Reference proteome</keyword>
<comment type="caution">
    <text evidence="2">The sequence shown here is derived from an EMBL/GenBank/DDBJ whole genome shotgun (WGS) entry which is preliminary data.</text>
</comment>
<organism evidence="2 3">
    <name type="scientific">Euphydryas editha</name>
    <name type="common">Edith's checkerspot</name>
    <dbReference type="NCBI Taxonomy" id="104508"/>
    <lineage>
        <taxon>Eukaryota</taxon>
        <taxon>Metazoa</taxon>
        <taxon>Ecdysozoa</taxon>
        <taxon>Arthropoda</taxon>
        <taxon>Hexapoda</taxon>
        <taxon>Insecta</taxon>
        <taxon>Pterygota</taxon>
        <taxon>Neoptera</taxon>
        <taxon>Endopterygota</taxon>
        <taxon>Lepidoptera</taxon>
        <taxon>Glossata</taxon>
        <taxon>Ditrysia</taxon>
        <taxon>Papilionoidea</taxon>
        <taxon>Nymphalidae</taxon>
        <taxon>Nymphalinae</taxon>
        <taxon>Euphydryas</taxon>
    </lineage>
</organism>
<gene>
    <name evidence="2" type="ORF">EEDITHA_LOCUS21561</name>
</gene>
<feature type="region of interest" description="Disordered" evidence="1">
    <location>
        <begin position="52"/>
        <end position="85"/>
    </location>
</feature>
<proteinExistence type="predicted"/>
<dbReference type="AlphaFoldDB" id="A0AAU9VB88"/>
<accession>A0AAU9VB88</accession>
<reference evidence="2" key="1">
    <citation type="submission" date="2022-03" db="EMBL/GenBank/DDBJ databases">
        <authorList>
            <person name="Tunstrom K."/>
        </authorList>
    </citation>
    <scope>NUCLEOTIDE SEQUENCE</scope>
</reference>
<protein>
    <submittedName>
        <fullName evidence="2">Uncharacterized protein</fullName>
    </submittedName>
</protein>
<evidence type="ECO:0000256" key="1">
    <source>
        <dbReference type="SAM" id="MobiDB-lite"/>
    </source>
</evidence>